<name>X1I725_9ZZZZ</name>
<protein>
    <submittedName>
        <fullName evidence="1">Uncharacterized protein</fullName>
    </submittedName>
</protein>
<sequence>ERDTVVLHDTIKLLHKLLKEQGQLISEYIVRKVASAGASGEHDAKHIRPEEELYTFVCKQRFDKIERDVKKTLKLIENLRFRLRVG</sequence>
<dbReference type="AlphaFoldDB" id="X1I725"/>
<comment type="caution">
    <text evidence="1">The sequence shown here is derived from an EMBL/GenBank/DDBJ whole genome shotgun (WGS) entry which is preliminary data.</text>
</comment>
<dbReference type="EMBL" id="BARU01044479">
    <property type="protein sequence ID" value="GAH78201.1"/>
    <property type="molecule type" value="Genomic_DNA"/>
</dbReference>
<reference evidence="1" key="1">
    <citation type="journal article" date="2014" name="Front. Microbiol.">
        <title>High frequency of phylogenetically diverse reductive dehalogenase-homologous genes in deep subseafloor sedimentary metagenomes.</title>
        <authorList>
            <person name="Kawai M."/>
            <person name="Futagami T."/>
            <person name="Toyoda A."/>
            <person name="Takaki Y."/>
            <person name="Nishi S."/>
            <person name="Hori S."/>
            <person name="Arai W."/>
            <person name="Tsubouchi T."/>
            <person name="Morono Y."/>
            <person name="Uchiyama I."/>
            <person name="Ito T."/>
            <person name="Fujiyama A."/>
            <person name="Inagaki F."/>
            <person name="Takami H."/>
        </authorList>
    </citation>
    <scope>NUCLEOTIDE SEQUENCE</scope>
    <source>
        <strain evidence="1">Expedition CK06-06</strain>
    </source>
</reference>
<proteinExistence type="predicted"/>
<feature type="non-terminal residue" evidence="1">
    <location>
        <position position="1"/>
    </location>
</feature>
<accession>X1I725</accession>
<evidence type="ECO:0000313" key="1">
    <source>
        <dbReference type="EMBL" id="GAH78201.1"/>
    </source>
</evidence>
<gene>
    <name evidence="1" type="ORF">S03H2_67819</name>
</gene>
<organism evidence="1">
    <name type="scientific">marine sediment metagenome</name>
    <dbReference type="NCBI Taxonomy" id="412755"/>
    <lineage>
        <taxon>unclassified sequences</taxon>
        <taxon>metagenomes</taxon>
        <taxon>ecological metagenomes</taxon>
    </lineage>
</organism>